<dbReference type="AlphaFoldDB" id="A0A484BNS0"/>
<keyword evidence="6" id="KW-0732">Signal</keyword>
<feature type="signal peptide" evidence="6">
    <location>
        <begin position="1"/>
        <end position="18"/>
    </location>
</feature>
<dbReference type="InterPro" id="IPR020821">
    <property type="entry name" value="ENPP1-3/EXOG-like_nuc-like"/>
</dbReference>
<dbReference type="KEGG" id="dnv:108649188"/>
<evidence type="ECO:0000256" key="5">
    <source>
        <dbReference type="PIRSR" id="PIRSR640255-2"/>
    </source>
</evidence>
<evidence type="ECO:0000256" key="3">
    <source>
        <dbReference type="ARBA" id="ARBA00022759"/>
    </source>
</evidence>
<keyword evidence="3" id="KW-0255">Endonuclease</keyword>
<dbReference type="GO" id="GO:0006309">
    <property type="term" value="P:apoptotic DNA fragmentation"/>
    <property type="evidence" value="ECO:0007669"/>
    <property type="project" value="TreeGrafter"/>
</dbReference>
<dbReference type="EMBL" id="LSRL02000015">
    <property type="protein sequence ID" value="TDG50469.1"/>
    <property type="molecule type" value="Genomic_DNA"/>
</dbReference>
<dbReference type="SMART" id="SM00477">
    <property type="entry name" value="NUC"/>
    <property type="match status" value="1"/>
</dbReference>
<evidence type="ECO:0000259" key="8">
    <source>
        <dbReference type="SMART" id="SM00892"/>
    </source>
</evidence>
<reference evidence="9 10" key="1">
    <citation type="journal article" date="2019" name="J. Hered.">
        <title>An Improved Genome Assembly for Drosophila navojoa, the Basal Species in the mojavensis Cluster.</title>
        <authorList>
            <person name="Vanderlinde T."/>
            <person name="Dupim E.G."/>
            <person name="Nazario-Yepiz N.O."/>
            <person name="Carvalho A.B."/>
        </authorList>
    </citation>
    <scope>NUCLEOTIDE SEQUENCE [LARGE SCALE GENOMIC DNA]</scope>
    <source>
        <strain evidence="9">Navoj_Jal97</strain>
        <tissue evidence="9">Whole organism</tissue>
    </source>
</reference>
<evidence type="ECO:0000256" key="2">
    <source>
        <dbReference type="ARBA" id="ARBA00022722"/>
    </source>
</evidence>
<evidence type="ECO:0000313" key="9">
    <source>
        <dbReference type="EMBL" id="TDG50469.1"/>
    </source>
</evidence>
<dbReference type="GO" id="GO:0005743">
    <property type="term" value="C:mitochondrial inner membrane"/>
    <property type="evidence" value="ECO:0007669"/>
    <property type="project" value="TreeGrafter"/>
</dbReference>
<evidence type="ECO:0000313" key="10">
    <source>
        <dbReference type="Proteomes" id="UP000295192"/>
    </source>
</evidence>
<dbReference type="InterPro" id="IPR040255">
    <property type="entry name" value="Non-specific_endonuclease"/>
</dbReference>
<dbReference type="GO" id="GO:0000014">
    <property type="term" value="F:single-stranded DNA endodeoxyribonuclease activity"/>
    <property type="evidence" value="ECO:0007669"/>
    <property type="project" value="TreeGrafter"/>
</dbReference>
<feature type="active site" description="Proton acceptor" evidence="4">
    <location>
        <position position="199"/>
    </location>
</feature>
<organism evidence="9 10">
    <name type="scientific">Drosophila navojoa</name>
    <name type="common">Fruit fly</name>
    <dbReference type="NCBI Taxonomy" id="7232"/>
    <lineage>
        <taxon>Eukaryota</taxon>
        <taxon>Metazoa</taxon>
        <taxon>Ecdysozoa</taxon>
        <taxon>Arthropoda</taxon>
        <taxon>Hexapoda</taxon>
        <taxon>Insecta</taxon>
        <taxon>Pterygota</taxon>
        <taxon>Neoptera</taxon>
        <taxon>Endopterygota</taxon>
        <taxon>Diptera</taxon>
        <taxon>Brachycera</taxon>
        <taxon>Muscomorpha</taxon>
        <taxon>Ephydroidea</taxon>
        <taxon>Drosophilidae</taxon>
        <taxon>Drosophila</taxon>
    </lineage>
</organism>
<keyword evidence="5" id="KW-0479">Metal-binding</keyword>
<dbReference type="SMART" id="SM00892">
    <property type="entry name" value="Endonuclease_NS"/>
    <property type="match status" value="1"/>
</dbReference>
<evidence type="ECO:0000256" key="1">
    <source>
        <dbReference type="ARBA" id="ARBA00010052"/>
    </source>
</evidence>
<dbReference type="GO" id="GO:0004521">
    <property type="term" value="F:RNA endonuclease activity"/>
    <property type="evidence" value="ECO:0007669"/>
    <property type="project" value="TreeGrafter"/>
</dbReference>
<dbReference type="STRING" id="7232.A0A484BNS0"/>
<dbReference type="OrthoDB" id="8194122at2759"/>
<dbReference type="GO" id="GO:0003676">
    <property type="term" value="F:nucleic acid binding"/>
    <property type="evidence" value="ECO:0007669"/>
    <property type="project" value="InterPro"/>
</dbReference>
<dbReference type="Pfam" id="PF01223">
    <property type="entry name" value="Endonuclease_NS"/>
    <property type="match status" value="1"/>
</dbReference>
<dbReference type="Gene3D" id="3.40.570.10">
    <property type="entry name" value="Extracellular Endonuclease, subunit A"/>
    <property type="match status" value="1"/>
</dbReference>
<dbReference type="PANTHER" id="PTHR13966">
    <property type="entry name" value="ENDONUCLEASE RELATED"/>
    <property type="match status" value="1"/>
</dbReference>
<dbReference type="InterPro" id="IPR044925">
    <property type="entry name" value="His-Me_finger_sf"/>
</dbReference>
<protein>
    <recommendedName>
        <fullName evidence="11">Endonuclease</fullName>
    </recommendedName>
</protein>
<name>A0A484BNS0_DRONA</name>
<dbReference type="GO" id="GO:0046872">
    <property type="term" value="F:metal ion binding"/>
    <property type="evidence" value="ECO:0007669"/>
    <property type="project" value="UniProtKB-KW"/>
</dbReference>
<dbReference type="Proteomes" id="UP000295192">
    <property type="component" value="Unassembled WGS sequence"/>
</dbReference>
<dbReference type="PANTHER" id="PTHR13966:SF17">
    <property type="entry name" value="ENDONUCLEASE-RELATED"/>
    <property type="match status" value="1"/>
</dbReference>
<comment type="caution">
    <text evidence="9">The sequence shown here is derived from an EMBL/GenBank/DDBJ whole genome shotgun (WGS) entry which is preliminary data.</text>
</comment>
<feature type="domain" description="DNA/RNA non-specific endonuclease/pyrophosphatase/phosphodiesterase" evidence="8">
    <location>
        <begin position="118"/>
        <end position="346"/>
    </location>
</feature>
<dbReference type="InterPro" id="IPR001604">
    <property type="entry name" value="Endo_G_ENPP1-like_dom"/>
</dbReference>
<dbReference type="InterPro" id="IPR044929">
    <property type="entry name" value="DNA/RNA_non-sp_Endonuclease_sf"/>
</dbReference>
<sequence length="358" mass="40435">MNKTLCLCVLLFVARVGADCQLGAADVSQTNRIFAFRANNRIYPLRVDVVHTHQKLNMICSSQDMADIICQPNGRFKPSLAALGNCSNSEKETVEVVVDSHCPYTTYRVGYRLNDDEFLEIYRSCFDAANQRAHFVKHLVYPVKLSGRPAQTFTTDGIISGAAAATFQNKHIYKRFKELLGQGQAYVNSARDLVFDRGHLAPSLDFGFEQYMRQTFKYINIVAQFRSINRSNWKSIEFWIRKQLTNDIYPALHVCTGALGVLQLPDSQGQLTDIYLGARNSNPVPKWLYKLITDDADTCLAILTYNNIHDSRTPSPNCRQVACPLSLQLIPKRESGLTFCCDPHDFIEKNVPQLGTFC</sequence>
<dbReference type="SUPFAM" id="SSF54060">
    <property type="entry name" value="His-Me finger endonucleases"/>
    <property type="match status" value="1"/>
</dbReference>
<gene>
    <name evidence="9" type="ORF">AWZ03_003058</name>
</gene>
<dbReference type="OMA" id="FGFEQYM"/>
<dbReference type="GO" id="GO:0005634">
    <property type="term" value="C:nucleus"/>
    <property type="evidence" value="ECO:0007669"/>
    <property type="project" value="TreeGrafter"/>
</dbReference>
<evidence type="ECO:0008006" key="11">
    <source>
        <dbReference type="Google" id="ProtNLM"/>
    </source>
</evidence>
<feature type="domain" description="ENPP1-3/EXOG-like endonuclease/phosphodiesterase" evidence="7">
    <location>
        <begin position="119"/>
        <end position="336"/>
    </location>
</feature>
<keyword evidence="2" id="KW-0540">Nuclease</keyword>
<evidence type="ECO:0000259" key="7">
    <source>
        <dbReference type="SMART" id="SM00477"/>
    </source>
</evidence>
<proteinExistence type="inferred from homology"/>
<evidence type="ECO:0000256" key="6">
    <source>
        <dbReference type="SAM" id="SignalP"/>
    </source>
</evidence>
<comment type="similarity">
    <text evidence="1">Belongs to the DNA/RNA non-specific endonuclease family.</text>
</comment>
<accession>A0A484BNS0</accession>
<feature type="binding site" evidence="5">
    <location>
        <position position="229"/>
    </location>
    <ligand>
        <name>Mg(2+)</name>
        <dbReference type="ChEBI" id="CHEBI:18420"/>
        <note>catalytic</note>
    </ligand>
</feature>
<keyword evidence="3" id="KW-0378">Hydrolase</keyword>
<keyword evidence="10" id="KW-1185">Reference proteome</keyword>
<evidence type="ECO:0000256" key="4">
    <source>
        <dbReference type="PIRSR" id="PIRSR640255-1"/>
    </source>
</evidence>
<feature type="chain" id="PRO_5019761212" description="Endonuclease" evidence="6">
    <location>
        <begin position="19"/>
        <end position="358"/>
    </location>
</feature>